<name>A0ABQ1JC74_9PROT</name>
<dbReference type="EMBL" id="BMKF01000001">
    <property type="protein sequence ID" value="GGB64895.1"/>
    <property type="molecule type" value="Genomic_DNA"/>
</dbReference>
<keyword evidence="9 10" id="KW-0100">Branched-chain amino acid biosynthesis</keyword>
<dbReference type="NCBIfam" id="NF002458">
    <property type="entry name" value="PRK01641.1"/>
    <property type="match status" value="1"/>
</dbReference>
<evidence type="ECO:0000313" key="12">
    <source>
        <dbReference type="EMBL" id="GGB64895.1"/>
    </source>
</evidence>
<dbReference type="Proteomes" id="UP000628854">
    <property type="component" value="Unassembled WGS sequence"/>
</dbReference>
<evidence type="ECO:0000256" key="5">
    <source>
        <dbReference type="ARBA" id="ARBA00011271"/>
    </source>
</evidence>
<comment type="catalytic activity">
    <reaction evidence="1 10">
        <text>(2R,3S)-3-isopropylmalate = (2S)-2-isopropylmalate</text>
        <dbReference type="Rhea" id="RHEA:32287"/>
        <dbReference type="ChEBI" id="CHEBI:1178"/>
        <dbReference type="ChEBI" id="CHEBI:35121"/>
        <dbReference type="EC" id="4.2.1.33"/>
    </reaction>
</comment>
<dbReference type="PANTHER" id="PTHR43345:SF5">
    <property type="entry name" value="3-ISOPROPYLMALATE DEHYDRATASE SMALL SUBUNIT"/>
    <property type="match status" value="1"/>
</dbReference>
<dbReference type="EC" id="4.2.1.33" evidence="10"/>
<dbReference type="PANTHER" id="PTHR43345">
    <property type="entry name" value="3-ISOPROPYLMALATE DEHYDRATASE SMALL SUBUNIT 2-RELATED-RELATED"/>
    <property type="match status" value="1"/>
</dbReference>
<dbReference type="Gene3D" id="3.20.19.10">
    <property type="entry name" value="Aconitase, domain 4"/>
    <property type="match status" value="1"/>
</dbReference>
<reference evidence="13" key="1">
    <citation type="journal article" date="2019" name="Int. J. Syst. Evol. Microbiol.">
        <title>The Global Catalogue of Microorganisms (GCM) 10K type strain sequencing project: providing services to taxonomists for standard genome sequencing and annotation.</title>
        <authorList>
            <consortium name="The Broad Institute Genomics Platform"/>
            <consortium name="The Broad Institute Genome Sequencing Center for Infectious Disease"/>
            <person name="Wu L."/>
            <person name="Ma J."/>
        </authorList>
    </citation>
    <scope>NUCLEOTIDE SEQUENCE [LARGE SCALE GENOMIC DNA]</scope>
    <source>
        <strain evidence="13">CGMCC 1.15928</strain>
    </source>
</reference>
<dbReference type="InterPro" id="IPR050075">
    <property type="entry name" value="LeuD"/>
</dbReference>
<comment type="similarity">
    <text evidence="4 10">Belongs to the LeuD family. LeuD type 1 subfamily.</text>
</comment>
<evidence type="ECO:0000259" key="11">
    <source>
        <dbReference type="Pfam" id="PF00694"/>
    </source>
</evidence>
<comment type="caution">
    <text evidence="12">The sequence shown here is derived from an EMBL/GenBank/DDBJ whole genome shotgun (WGS) entry which is preliminary data.</text>
</comment>
<evidence type="ECO:0000256" key="2">
    <source>
        <dbReference type="ARBA" id="ARBA00002695"/>
    </source>
</evidence>
<dbReference type="RefSeq" id="WP_084393411.1">
    <property type="nucleotide sequence ID" value="NZ_BMKF01000001.1"/>
</dbReference>
<evidence type="ECO:0000256" key="1">
    <source>
        <dbReference type="ARBA" id="ARBA00000491"/>
    </source>
</evidence>
<keyword evidence="7 10" id="KW-0028">Amino-acid biosynthesis</keyword>
<evidence type="ECO:0000256" key="6">
    <source>
        <dbReference type="ARBA" id="ARBA00022430"/>
    </source>
</evidence>
<dbReference type="InterPro" id="IPR033940">
    <property type="entry name" value="IPMI_Swivel"/>
</dbReference>
<dbReference type="HAMAP" id="MF_01031">
    <property type="entry name" value="LeuD_type1"/>
    <property type="match status" value="1"/>
</dbReference>
<evidence type="ECO:0000256" key="4">
    <source>
        <dbReference type="ARBA" id="ARBA00009845"/>
    </source>
</evidence>
<gene>
    <name evidence="10 12" type="primary">leuD</name>
    <name evidence="12" type="ORF">GCM10011503_12160</name>
</gene>
<organism evidence="12 13">
    <name type="scientific">Henriciella pelagia</name>
    <dbReference type="NCBI Taxonomy" id="1977912"/>
    <lineage>
        <taxon>Bacteria</taxon>
        <taxon>Pseudomonadati</taxon>
        <taxon>Pseudomonadota</taxon>
        <taxon>Alphaproteobacteria</taxon>
        <taxon>Hyphomonadales</taxon>
        <taxon>Hyphomonadaceae</taxon>
        <taxon>Henriciella</taxon>
    </lineage>
</organism>
<dbReference type="CDD" id="cd01577">
    <property type="entry name" value="IPMI_Swivel"/>
    <property type="match status" value="1"/>
</dbReference>
<dbReference type="InterPro" id="IPR015928">
    <property type="entry name" value="Aconitase/3IPM_dehydase_swvl"/>
</dbReference>
<evidence type="ECO:0000256" key="7">
    <source>
        <dbReference type="ARBA" id="ARBA00022605"/>
    </source>
</evidence>
<keyword evidence="13" id="KW-1185">Reference proteome</keyword>
<evidence type="ECO:0000313" key="13">
    <source>
        <dbReference type="Proteomes" id="UP000628854"/>
    </source>
</evidence>
<protein>
    <recommendedName>
        <fullName evidence="10">3-isopropylmalate dehydratase small subunit</fullName>
        <ecNumber evidence="10">4.2.1.33</ecNumber>
    </recommendedName>
    <alternativeName>
        <fullName evidence="10">Alpha-IPM isomerase</fullName>
        <shortName evidence="10">IPMI</shortName>
    </alternativeName>
    <alternativeName>
        <fullName evidence="10">Isopropylmalate isomerase</fullName>
    </alternativeName>
</protein>
<dbReference type="InterPro" id="IPR004431">
    <property type="entry name" value="3-IsopropMal_deHydase_ssu"/>
</dbReference>
<keyword evidence="6 10" id="KW-0432">Leucine biosynthesis</keyword>
<accession>A0ABQ1JC74</accession>
<dbReference type="Pfam" id="PF00694">
    <property type="entry name" value="Aconitase_C"/>
    <property type="match status" value="1"/>
</dbReference>
<evidence type="ECO:0000256" key="9">
    <source>
        <dbReference type="ARBA" id="ARBA00023304"/>
    </source>
</evidence>
<dbReference type="SUPFAM" id="SSF52016">
    <property type="entry name" value="LeuD/IlvD-like"/>
    <property type="match status" value="1"/>
</dbReference>
<comment type="pathway">
    <text evidence="3 10">Amino-acid biosynthesis; L-leucine biosynthesis; L-leucine from 3-methyl-2-oxobutanoate: step 2/4.</text>
</comment>
<feature type="domain" description="Aconitase A/isopropylmalate dehydratase small subunit swivel" evidence="11">
    <location>
        <begin position="1"/>
        <end position="121"/>
    </location>
</feature>
<evidence type="ECO:0000256" key="3">
    <source>
        <dbReference type="ARBA" id="ARBA00004729"/>
    </source>
</evidence>
<proteinExistence type="inferred from homology"/>
<sequence>MKPFLKVKSVTAPLPISHIDTDQILPARYMKTLSRSGLGKHLFHDWRFEADGSEVADFVLNRPLWRNAEILLTHENFGCGSSREHAVWALDDFGIRAIIAPSFGSIFATNCVKNGVLPVPLSWAACAQLMKEVATLPDAEITVDLTETRVTAPSGTDYPFDIQADIRNALLSGKDDISRTLEHDDALAAFERRQGRIQ</sequence>
<comment type="function">
    <text evidence="2 10">Catalyzes the isomerization between 2-isopropylmalate and 3-isopropylmalate, via the formation of 2-isopropylmaleate.</text>
</comment>
<evidence type="ECO:0000256" key="8">
    <source>
        <dbReference type="ARBA" id="ARBA00023239"/>
    </source>
</evidence>
<evidence type="ECO:0000256" key="10">
    <source>
        <dbReference type="HAMAP-Rule" id="MF_01031"/>
    </source>
</evidence>
<dbReference type="InterPro" id="IPR000573">
    <property type="entry name" value="AconitaseA/IPMdHydase_ssu_swvl"/>
</dbReference>
<dbReference type="NCBIfam" id="TIGR00171">
    <property type="entry name" value="leuD"/>
    <property type="match status" value="1"/>
</dbReference>
<comment type="subunit">
    <text evidence="5 10">Heterodimer of LeuC and LeuD.</text>
</comment>
<keyword evidence="8 10" id="KW-0456">Lyase</keyword>